<evidence type="ECO:0000259" key="1">
    <source>
        <dbReference type="SMART" id="SM00347"/>
    </source>
</evidence>
<feature type="domain" description="HTH marR-type" evidence="1">
    <location>
        <begin position="45"/>
        <end position="145"/>
    </location>
</feature>
<dbReference type="InterPro" id="IPR036388">
    <property type="entry name" value="WH-like_DNA-bd_sf"/>
</dbReference>
<dbReference type="Pfam" id="PF01047">
    <property type="entry name" value="MarR"/>
    <property type="match status" value="1"/>
</dbReference>
<accession>A0ABY5ML58</accession>
<sequence>MSNQCPVVTKNRNAQVDEQFPADDVRAAEKAIRRIVRANDLRSRALVKATGLTGAQLVILKAIATLGEVTTTRLSAHADLSPATVITILDKLEERGSIERYRSRYDRRVVHTRLTAKGAALVANAPEPLGRAFIQRLMCLDTARRRQLIAAVTEFADLLSTDQSEAAPQAPDSVS</sequence>
<dbReference type="PANTHER" id="PTHR33164:SF89">
    <property type="entry name" value="MARR FAMILY REGULATORY PROTEIN"/>
    <property type="match status" value="1"/>
</dbReference>
<dbReference type="EMBL" id="CP030941">
    <property type="protein sequence ID" value="UUP18093.1"/>
    <property type="molecule type" value="Genomic_DNA"/>
</dbReference>
<dbReference type="Proteomes" id="UP001342418">
    <property type="component" value="Chromosome"/>
</dbReference>
<organism evidence="2 3">
    <name type="scientific">Nitratireductor thuwali</name>
    <dbReference type="NCBI Taxonomy" id="2267699"/>
    <lineage>
        <taxon>Bacteria</taxon>
        <taxon>Pseudomonadati</taxon>
        <taxon>Pseudomonadota</taxon>
        <taxon>Alphaproteobacteria</taxon>
        <taxon>Hyphomicrobiales</taxon>
        <taxon>Phyllobacteriaceae</taxon>
        <taxon>Nitratireductor</taxon>
    </lineage>
</organism>
<dbReference type="SUPFAM" id="SSF46785">
    <property type="entry name" value="Winged helix' DNA-binding domain"/>
    <property type="match status" value="1"/>
</dbReference>
<dbReference type="SMART" id="SM00347">
    <property type="entry name" value="HTH_MARR"/>
    <property type="match status" value="1"/>
</dbReference>
<dbReference type="InterPro" id="IPR036390">
    <property type="entry name" value="WH_DNA-bd_sf"/>
</dbReference>
<proteinExistence type="predicted"/>
<keyword evidence="3" id="KW-1185">Reference proteome</keyword>
<reference evidence="2 3" key="1">
    <citation type="submission" date="2018-07" db="EMBL/GenBank/DDBJ databases">
        <title>Genome sequence of Nitratireductor thuwali#1536.</title>
        <authorList>
            <person name="Michoud G."/>
            <person name="Merlino G."/>
            <person name="Sefrji F.O."/>
            <person name="Daffonchio D."/>
        </authorList>
    </citation>
    <scope>NUCLEOTIDE SEQUENCE [LARGE SCALE GENOMIC DNA]</scope>
    <source>
        <strain evidence="3">Nit1536</strain>
    </source>
</reference>
<evidence type="ECO:0000313" key="2">
    <source>
        <dbReference type="EMBL" id="UUP18093.1"/>
    </source>
</evidence>
<protein>
    <recommendedName>
        <fullName evidence="1">HTH marR-type domain-containing protein</fullName>
    </recommendedName>
</protein>
<dbReference type="PANTHER" id="PTHR33164">
    <property type="entry name" value="TRANSCRIPTIONAL REGULATOR, MARR FAMILY"/>
    <property type="match status" value="1"/>
</dbReference>
<dbReference type="InterPro" id="IPR000835">
    <property type="entry name" value="HTH_MarR-typ"/>
</dbReference>
<name>A0ABY5ML58_9HYPH</name>
<dbReference type="PRINTS" id="PR00598">
    <property type="entry name" value="HTHMARR"/>
</dbReference>
<dbReference type="Gene3D" id="1.10.10.10">
    <property type="entry name" value="Winged helix-like DNA-binding domain superfamily/Winged helix DNA-binding domain"/>
    <property type="match status" value="1"/>
</dbReference>
<evidence type="ECO:0000313" key="3">
    <source>
        <dbReference type="Proteomes" id="UP001342418"/>
    </source>
</evidence>
<dbReference type="InterPro" id="IPR039422">
    <property type="entry name" value="MarR/SlyA-like"/>
</dbReference>
<gene>
    <name evidence="2" type="ORF">NTH_02573</name>
</gene>